<dbReference type="EMBL" id="LAZR01008198">
    <property type="protein sequence ID" value="KKM80347.1"/>
    <property type="molecule type" value="Genomic_DNA"/>
</dbReference>
<protein>
    <submittedName>
        <fullName evidence="1">Uncharacterized protein</fullName>
    </submittedName>
</protein>
<gene>
    <name evidence="1" type="ORF">LCGC14_1340650</name>
</gene>
<organism evidence="1">
    <name type="scientific">marine sediment metagenome</name>
    <dbReference type="NCBI Taxonomy" id="412755"/>
    <lineage>
        <taxon>unclassified sequences</taxon>
        <taxon>metagenomes</taxon>
        <taxon>ecological metagenomes</taxon>
    </lineage>
</organism>
<comment type="caution">
    <text evidence="1">The sequence shown here is derived from an EMBL/GenBank/DDBJ whole genome shotgun (WGS) entry which is preliminary data.</text>
</comment>
<proteinExistence type="predicted"/>
<accession>A0A0F9NG53</accession>
<name>A0A0F9NG53_9ZZZZ</name>
<sequence length="56" mass="6909">MRIFNEERKNNEIVFILSHKEVREIYEALEEACKHRKRKLLWKKILDQIYSEACIC</sequence>
<evidence type="ECO:0000313" key="1">
    <source>
        <dbReference type="EMBL" id="KKM80347.1"/>
    </source>
</evidence>
<dbReference type="AlphaFoldDB" id="A0A0F9NG53"/>
<reference evidence="1" key="1">
    <citation type="journal article" date="2015" name="Nature">
        <title>Complex archaea that bridge the gap between prokaryotes and eukaryotes.</title>
        <authorList>
            <person name="Spang A."/>
            <person name="Saw J.H."/>
            <person name="Jorgensen S.L."/>
            <person name="Zaremba-Niedzwiedzka K."/>
            <person name="Martijn J."/>
            <person name="Lind A.E."/>
            <person name="van Eijk R."/>
            <person name="Schleper C."/>
            <person name="Guy L."/>
            <person name="Ettema T.J."/>
        </authorList>
    </citation>
    <scope>NUCLEOTIDE SEQUENCE</scope>
</reference>